<reference evidence="1" key="1">
    <citation type="journal article" date="2014" name="Int. J. Syst. Evol. Microbiol.">
        <title>Complete genome sequence of Corynebacterium casei LMG S-19264T (=DSM 44701T), isolated from a smear-ripened cheese.</title>
        <authorList>
            <consortium name="US DOE Joint Genome Institute (JGI-PGF)"/>
            <person name="Walter F."/>
            <person name="Albersmeier A."/>
            <person name="Kalinowski J."/>
            <person name="Ruckert C."/>
        </authorList>
    </citation>
    <scope>NUCLEOTIDE SEQUENCE</scope>
    <source>
        <strain evidence="1">CCM 7897</strain>
    </source>
</reference>
<dbReference type="EMBL" id="BMCT01000006">
    <property type="protein sequence ID" value="GGF76306.1"/>
    <property type="molecule type" value="Genomic_DNA"/>
</dbReference>
<gene>
    <name evidence="1" type="ORF">GCM10007301_40310</name>
</gene>
<protein>
    <submittedName>
        <fullName evidence="1">Uncharacterized protein</fullName>
    </submittedName>
</protein>
<reference evidence="1" key="2">
    <citation type="submission" date="2020-09" db="EMBL/GenBank/DDBJ databases">
        <authorList>
            <person name="Sun Q."/>
            <person name="Sedlacek I."/>
        </authorList>
    </citation>
    <scope>NUCLEOTIDE SEQUENCE</scope>
    <source>
        <strain evidence="1">CCM 7897</strain>
    </source>
</reference>
<name>A0A917CB07_9HYPH</name>
<evidence type="ECO:0000313" key="1">
    <source>
        <dbReference type="EMBL" id="GGF76306.1"/>
    </source>
</evidence>
<keyword evidence="2" id="KW-1185">Reference proteome</keyword>
<accession>A0A917CB07</accession>
<sequence>MSFGVFGGSPCRLCAEQHAREAKVVPNLKFQSVWERAPFPIEVPKASRA</sequence>
<dbReference type="AlphaFoldDB" id="A0A917CB07"/>
<proteinExistence type="predicted"/>
<comment type="caution">
    <text evidence="1">The sequence shown here is derived from an EMBL/GenBank/DDBJ whole genome shotgun (WGS) entry which is preliminary data.</text>
</comment>
<evidence type="ECO:0000313" key="2">
    <source>
        <dbReference type="Proteomes" id="UP000606044"/>
    </source>
</evidence>
<dbReference type="RefSeq" id="WP_188581922.1">
    <property type="nucleotide sequence ID" value="NZ_BMCT01000006.1"/>
</dbReference>
<organism evidence="1 2">
    <name type="scientific">Azorhizobium oxalatiphilum</name>
    <dbReference type="NCBI Taxonomy" id="980631"/>
    <lineage>
        <taxon>Bacteria</taxon>
        <taxon>Pseudomonadati</taxon>
        <taxon>Pseudomonadota</taxon>
        <taxon>Alphaproteobacteria</taxon>
        <taxon>Hyphomicrobiales</taxon>
        <taxon>Xanthobacteraceae</taxon>
        <taxon>Azorhizobium</taxon>
    </lineage>
</organism>
<dbReference type="Proteomes" id="UP000606044">
    <property type="component" value="Unassembled WGS sequence"/>
</dbReference>